<dbReference type="InterPro" id="IPR027417">
    <property type="entry name" value="P-loop_NTPase"/>
</dbReference>
<evidence type="ECO:0000313" key="1">
    <source>
        <dbReference type="EMBL" id="SFV68776.1"/>
    </source>
</evidence>
<proteinExistence type="inferred from homology"/>
<accession>A0A1W1CSJ1</accession>
<dbReference type="AlphaFoldDB" id="A0A1W1CSJ1"/>
<dbReference type="HAMAP" id="MF_00336">
    <property type="entry name" value="BioD"/>
    <property type="match status" value="1"/>
</dbReference>
<dbReference type="Pfam" id="PF13500">
    <property type="entry name" value="AAA_26"/>
    <property type="match status" value="1"/>
</dbReference>
<dbReference type="Gene3D" id="3.40.50.300">
    <property type="entry name" value="P-loop containing nucleotide triphosphate hydrolases"/>
    <property type="match status" value="1"/>
</dbReference>
<name>A0A1W1CSJ1_9ZZZZ</name>
<dbReference type="GO" id="GO:0005524">
    <property type="term" value="F:ATP binding"/>
    <property type="evidence" value="ECO:0007669"/>
    <property type="project" value="InterPro"/>
</dbReference>
<dbReference type="GO" id="GO:0000287">
    <property type="term" value="F:magnesium ion binding"/>
    <property type="evidence" value="ECO:0007669"/>
    <property type="project" value="InterPro"/>
</dbReference>
<dbReference type="PANTHER" id="PTHR43210:SF5">
    <property type="entry name" value="DETHIOBIOTIN SYNTHETASE"/>
    <property type="match status" value="1"/>
</dbReference>
<dbReference type="PANTHER" id="PTHR43210">
    <property type="entry name" value="DETHIOBIOTIN SYNTHETASE"/>
    <property type="match status" value="1"/>
</dbReference>
<dbReference type="GO" id="GO:0005829">
    <property type="term" value="C:cytosol"/>
    <property type="evidence" value="ECO:0007669"/>
    <property type="project" value="TreeGrafter"/>
</dbReference>
<organism evidence="1">
    <name type="scientific">hydrothermal vent metagenome</name>
    <dbReference type="NCBI Taxonomy" id="652676"/>
    <lineage>
        <taxon>unclassified sequences</taxon>
        <taxon>metagenomes</taxon>
        <taxon>ecological metagenomes</taxon>
    </lineage>
</organism>
<reference evidence="1" key="1">
    <citation type="submission" date="2016-10" db="EMBL/GenBank/DDBJ databases">
        <authorList>
            <person name="de Groot N.N."/>
        </authorList>
    </citation>
    <scope>NUCLEOTIDE SEQUENCE</scope>
</reference>
<dbReference type="GO" id="GO:0009102">
    <property type="term" value="P:biotin biosynthetic process"/>
    <property type="evidence" value="ECO:0007669"/>
    <property type="project" value="UniProtKB-UniPathway"/>
</dbReference>
<dbReference type="CDD" id="cd03109">
    <property type="entry name" value="DTBS"/>
    <property type="match status" value="1"/>
</dbReference>
<dbReference type="NCBIfam" id="TIGR00347">
    <property type="entry name" value="bioD"/>
    <property type="match status" value="1"/>
</dbReference>
<sequence length="189" mass="20893">MEGLFITGTNTEVGKTEVACEILKTLPNAIARKPVETDCNPIAKDAFRLAEITNEAIEIVCPYQYKQCSSPEQANKNLQLSDLIKACATDKFVIVEGAGGFYSPIAKNTLNADFAQELALDIILVVKDELGSVSQTLLTIEAIHKKKLNLKAIILNTFVKNDLNNLSALQQYTNEKIVKFKSDDFYSLF</sequence>
<protein>
    <submittedName>
        <fullName evidence="1">Dethiobiotin synthetase</fullName>
        <ecNumber evidence="1">6.3.3.3</ecNumber>
    </submittedName>
</protein>
<dbReference type="EMBL" id="FPHJ01000062">
    <property type="protein sequence ID" value="SFV68776.1"/>
    <property type="molecule type" value="Genomic_DNA"/>
</dbReference>
<gene>
    <name evidence="1" type="ORF">MNB_SUP05-5-527</name>
</gene>
<dbReference type="GO" id="GO:0004141">
    <property type="term" value="F:dethiobiotin synthase activity"/>
    <property type="evidence" value="ECO:0007669"/>
    <property type="project" value="UniProtKB-EC"/>
</dbReference>
<keyword evidence="1" id="KW-0436">Ligase</keyword>
<dbReference type="EC" id="6.3.3.3" evidence="1"/>
<dbReference type="PIRSF" id="PIRSF006755">
    <property type="entry name" value="DTB_synth"/>
    <property type="match status" value="1"/>
</dbReference>
<dbReference type="SUPFAM" id="SSF52540">
    <property type="entry name" value="P-loop containing nucleoside triphosphate hydrolases"/>
    <property type="match status" value="1"/>
</dbReference>
<dbReference type="UniPathway" id="UPA00078"/>
<dbReference type="InterPro" id="IPR004472">
    <property type="entry name" value="DTB_synth_BioD"/>
</dbReference>